<feature type="compositionally biased region" description="Basic residues" evidence="1">
    <location>
        <begin position="8"/>
        <end position="18"/>
    </location>
</feature>
<reference evidence="3" key="1">
    <citation type="journal article" date="2015" name="Nat. Genet.">
        <title>The genome and transcriptome of the zoonotic hookworm Ancylostoma ceylanicum identify infection-specific gene families.</title>
        <authorList>
            <person name="Schwarz E.M."/>
            <person name="Hu Y."/>
            <person name="Antoshechkin I."/>
            <person name="Miller M.M."/>
            <person name="Sternberg P.W."/>
            <person name="Aroian R.V."/>
        </authorList>
    </citation>
    <scope>NUCLEOTIDE SEQUENCE</scope>
    <source>
        <strain evidence="3">HY135</strain>
    </source>
</reference>
<dbReference type="EMBL" id="JARK01000657">
    <property type="protein sequence ID" value="EYC35426.1"/>
    <property type="molecule type" value="Genomic_DNA"/>
</dbReference>
<dbReference type="Proteomes" id="UP000024635">
    <property type="component" value="Unassembled WGS sequence"/>
</dbReference>
<evidence type="ECO:0000313" key="2">
    <source>
        <dbReference type="EMBL" id="EYC35426.1"/>
    </source>
</evidence>
<organism evidence="2 3">
    <name type="scientific">Ancylostoma ceylanicum</name>
    <dbReference type="NCBI Taxonomy" id="53326"/>
    <lineage>
        <taxon>Eukaryota</taxon>
        <taxon>Metazoa</taxon>
        <taxon>Ecdysozoa</taxon>
        <taxon>Nematoda</taxon>
        <taxon>Chromadorea</taxon>
        <taxon>Rhabditida</taxon>
        <taxon>Rhabditina</taxon>
        <taxon>Rhabditomorpha</taxon>
        <taxon>Strongyloidea</taxon>
        <taxon>Ancylostomatidae</taxon>
        <taxon>Ancylostomatinae</taxon>
        <taxon>Ancylostoma</taxon>
    </lineage>
</organism>
<name>A0A016W754_9BILA</name>
<dbReference type="AlphaFoldDB" id="A0A016W754"/>
<evidence type="ECO:0000256" key="1">
    <source>
        <dbReference type="SAM" id="MobiDB-lite"/>
    </source>
</evidence>
<keyword evidence="3" id="KW-1185">Reference proteome</keyword>
<gene>
    <name evidence="2" type="primary">Acey_s1057.g3511</name>
    <name evidence="2" type="ORF">Y032_1057g3511</name>
</gene>
<accession>A0A016W754</accession>
<proteinExistence type="predicted"/>
<feature type="region of interest" description="Disordered" evidence="1">
    <location>
        <begin position="1"/>
        <end position="25"/>
    </location>
</feature>
<sequence>MLATADRQHRRPIAKSHNRYAPLQQSPTLAMVGRQHWRRSIANIGDGRSPMEFHGESQNSNKIDRINKIDIIVRNEYDIRDQHLELPLYAGPLSGVVQTAYFPSGAAYQAGGGCQRQSHTAFCMK</sequence>
<evidence type="ECO:0000313" key="3">
    <source>
        <dbReference type="Proteomes" id="UP000024635"/>
    </source>
</evidence>
<comment type="caution">
    <text evidence="2">The sequence shown here is derived from an EMBL/GenBank/DDBJ whole genome shotgun (WGS) entry which is preliminary data.</text>
</comment>
<protein>
    <submittedName>
        <fullName evidence="2">Uncharacterized protein</fullName>
    </submittedName>
</protein>